<sequence>MRMEEPEIIVSRYSRTYEEDGLSLEICIYRLVGAEWTLEIVSEDGCSTVWDDPFGSDEEALFIALKAIEEDGVESFSNEGGDVPTVH</sequence>
<protein>
    <submittedName>
        <fullName evidence="1">Uncharacterized protein</fullName>
    </submittedName>
</protein>
<reference evidence="1 2" key="1">
    <citation type="submission" date="2024-02" db="EMBL/GenBank/DDBJ databases">
        <title>Roseibium algae sp. nov., isolated from marine alga (Grateloupia sp.), showing potential in myo-inositol conversion.</title>
        <authorList>
            <person name="Wang Y."/>
        </authorList>
    </citation>
    <scope>NUCLEOTIDE SEQUENCE [LARGE SCALE GENOMIC DNA]</scope>
    <source>
        <strain evidence="1 2">H3510</strain>
    </source>
</reference>
<keyword evidence="2" id="KW-1185">Reference proteome</keyword>
<organism evidence="1 2">
    <name type="scientific">Roseibium algae</name>
    <dbReference type="NCBI Taxonomy" id="3123038"/>
    <lineage>
        <taxon>Bacteria</taxon>
        <taxon>Pseudomonadati</taxon>
        <taxon>Pseudomonadota</taxon>
        <taxon>Alphaproteobacteria</taxon>
        <taxon>Hyphomicrobiales</taxon>
        <taxon>Stappiaceae</taxon>
        <taxon>Roseibium</taxon>
    </lineage>
</organism>
<dbReference type="Proteomes" id="UP001385499">
    <property type="component" value="Unassembled WGS sequence"/>
</dbReference>
<evidence type="ECO:0000313" key="2">
    <source>
        <dbReference type="Proteomes" id="UP001385499"/>
    </source>
</evidence>
<evidence type="ECO:0000313" key="1">
    <source>
        <dbReference type="EMBL" id="MEJ8472580.1"/>
    </source>
</evidence>
<proteinExistence type="predicted"/>
<dbReference type="RefSeq" id="WP_340272050.1">
    <property type="nucleotide sequence ID" value="NZ_JBAKIA010000001.1"/>
</dbReference>
<name>A0ABU8TEK3_9HYPH</name>
<dbReference type="EMBL" id="JBAKIA010000001">
    <property type="protein sequence ID" value="MEJ8472580.1"/>
    <property type="molecule type" value="Genomic_DNA"/>
</dbReference>
<comment type="caution">
    <text evidence="1">The sequence shown here is derived from an EMBL/GenBank/DDBJ whole genome shotgun (WGS) entry which is preliminary data.</text>
</comment>
<gene>
    <name evidence="1" type="ORF">V6575_00640</name>
</gene>
<accession>A0ABU8TEK3</accession>